<dbReference type="EMBL" id="VFPP01000001">
    <property type="protein sequence ID" value="TQM83278.1"/>
    <property type="molecule type" value="Genomic_DNA"/>
</dbReference>
<feature type="transmembrane region" description="Helical" evidence="1">
    <location>
        <begin position="79"/>
        <end position="97"/>
    </location>
</feature>
<proteinExistence type="predicted"/>
<evidence type="ECO:0000313" key="3">
    <source>
        <dbReference type="Proteomes" id="UP000316628"/>
    </source>
</evidence>
<evidence type="ECO:0000313" key="2">
    <source>
        <dbReference type="EMBL" id="TQM83278.1"/>
    </source>
</evidence>
<protein>
    <submittedName>
        <fullName evidence="2">Uncharacterized protein</fullName>
    </submittedName>
</protein>
<keyword evidence="1" id="KW-0812">Transmembrane</keyword>
<dbReference type="Proteomes" id="UP000316628">
    <property type="component" value="Unassembled WGS sequence"/>
</dbReference>
<dbReference type="AlphaFoldDB" id="A0A543JKK8"/>
<reference evidence="2 3" key="1">
    <citation type="submission" date="2019-06" db="EMBL/GenBank/DDBJ databases">
        <title>Sequencing the genomes of 1000 actinobacteria strains.</title>
        <authorList>
            <person name="Klenk H.-P."/>
        </authorList>
    </citation>
    <scope>NUCLEOTIDE SEQUENCE [LARGE SCALE GENOMIC DNA]</scope>
    <source>
        <strain evidence="2 3">DSM 45456</strain>
    </source>
</reference>
<feature type="transmembrane region" description="Helical" evidence="1">
    <location>
        <begin position="270"/>
        <end position="292"/>
    </location>
</feature>
<feature type="transmembrane region" description="Helical" evidence="1">
    <location>
        <begin position="118"/>
        <end position="140"/>
    </location>
</feature>
<dbReference type="RefSeq" id="WP_141981053.1">
    <property type="nucleotide sequence ID" value="NZ_VFPP01000001.1"/>
</dbReference>
<evidence type="ECO:0000256" key="1">
    <source>
        <dbReference type="SAM" id="Phobius"/>
    </source>
</evidence>
<comment type="caution">
    <text evidence="2">The sequence shown here is derived from an EMBL/GenBank/DDBJ whole genome shotgun (WGS) entry which is preliminary data.</text>
</comment>
<feature type="transmembrane region" description="Helical" evidence="1">
    <location>
        <begin position="6"/>
        <end position="23"/>
    </location>
</feature>
<feature type="transmembrane region" description="Helical" evidence="1">
    <location>
        <begin position="184"/>
        <end position="207"/>
    </location>
</feature>
<keyword evidence="3" id="KW-1185">Reference proteome</keyword>
<keyword evidence="1" id="KW-1133">Transmembrane helix</keyword>
<keyword evidence="1" id="KW-0472">Membrane</keyword>
<gene>
    <name evidence="2" type="ORF">FHX81_5696</name>
</gene>
<feature type="transmembrane region" description="Helical" evidence="1">
    <location>
        <begin position="228"/>
        <end position="250"/>
    </location>
</feature>
<sequence>MATVLGWGLAGLVVLAVLWPTAASGRRFLRRWGVPEPDDAQVARAVGYLRDRRLLYPVLFLLVPVAARALDVARDGSPALHHLAALLLALAVAEAAAALRPARGTRTATLTRRHWRDLVPAGALGALLALGGVAAALAAAGLAAQPWAARVAAAVPDGGVWRSPDGRVVATVSEQHYAQVHRPVSLLVLVGVAAGLVAVLGVVRLAVRRRSVPDPPVDLALRRRSARVAVGIGLAWMASMVLVANNRLAFLRAVDLPWAASPPVPPWLEHTSTAGFVGLVALLVGAVGWVLVANPPRRWSAA</sequence>
<organism evidence="2 3">
    <name type="scientific">Saccharothrix saharensis</name>
    <dbReference type="NCBI Taxonomy" id="571190"/>
    <lineage>
        <taxon>Bacteria</taxon>
        <taxon>Bacillati</taxon>
        <taxon>Actinomycetota</taxon>
        <taxon>Actinomycetes</taxon>
        <taxon>Pseudonocardiales</taxon>
        <taxon>Pseudonocardiaceae</taxon>
        <taxon>Saccharothrix</taxon>
    </lineage>
</organism>
<feature type="transmembrane region" description="Helical" evidence="1">
    <location>
        <begin position="54"/>
        <end position="73"/>
    </location>
</feature>
<accession>A0A543JKK8</accession>
<name>A0A543JKK8_9PSEU</name>
<dbReference type="OrthoDB" id="3693152at2"/>